<keyword evidence="3" id="KW-1185">Reference proteome</keyword>
<accession>A0AAN9J760</accession>
<keyword evidence="1" id="KW-0472">Membrane</keyword>
<reference evidence="2 3" key="1">
    <citation type="submission" date="2024-01" db="EMBL/GenBank/DDBJ databases">
        <title>The genomes of 5 underutilized Papilionoideae crops provide insights into root nodulation and disease resistanc.</title>
        <authorList>
            <person name="Yuan L."/>
        </authorList>
    </citation>
    <scope>NUCLEOTIDE SEQUENCE [LARGE SCALE GENOMIC DNA]</scope>
    <source>
        <strain evidence="2">ZHUSHIDOU_FW_LH</strain>
        <tissue evidence="2">Leaf</tissue>
    </source>
</reference>
<evidence type="ECO:0000256" key="1">
    <source>
        <dbReference type="SAM" id="Phobius"/>
    </source>
</evidence>
<proteinExistence type="predicted"/>
<gene>
    <name evidence="2" type="ORF">RIF29_07657</name>
</gene>
<comment type="caution">
    <text evidence="2">The sequence shown here is derived from an EMBL/GenBank/DDBJ whole genome shotgun (WGS) entry which is preliminary data.</text>
</comment>
<evidence type="ECO:0000313" key="3">
    <source>
        <dbReference type="Proteomes" id="UP001372338"/>
    </source>
</evidence>
<protein>
    <submittedName>
        <fullName evidence="2">Uncharacterized protein</fullName>
    </submittedName>
</protein>
<dbReference type="EMBL" id="JAYWIO010000001">
    <property type="protein sequence ID" value="KAK7292029.1"/>
    <property type="molecule type" value="Genomic_DNA"/>
</dbReference>
<name>A0AAN9J760_CROPI</name>
<dbReference type="AlphaFoldDB" id="A0AAN9J760"/>
<dbReference type="Proteomes" id="UP001372338">
    <property type="component" value="Unassembled WGS sequence"/>
</dbReference>
<feature type="transmembrane region" description="Helical" evidence="1">
    <location>
        <begin position="20"/>
        <end position="46"/>
    </location>
</feature>
<organism evidence="2 3">
    <name type="scientific">Crotalaria pallida</name>
    <name type="common">Smooth rattlebox</name>
    <name type="synonym">Crotalaria striata</name>
    <dbReference type="NCBI Taxonomy" id="3830"/>
    <lineage>
        <taxon>Eukaryota</taxon>
        <taxon>Viridiplantae</taxon>
        <taxon>Streptophyta</taxon>
        <taxon>Embryophyta</taxon>
        <taxon>Tracheophyta</taxon>
        <taxon>Spermatophyta</taxon>
        <taxon>Magnoliopsida</taxon>
        <taxon>eudicotyledons</taxon>
        <taxon>Gunneridae</taxon>
        <taxon>Pentapetalae</taxon>
        <taxon>rosids</taxon>
        <taxon>fabids</taxon>
        <taxon>Fabales</taxon>
        <taxon>Fabaceae</taxon>
        <taxon>Papilionoideae</taxon>
        <taxon>50 kb inversion clade</taxon>
        <taxon>genistoids sensu lato</taxon>
        <taxon>core genistoids</taxon>
        <taxon>Crotalarieae</taxon>
        <taxon>Crotalaria</taxon>
    </lineage>
</organism>
<keyword evidence="1" id="KW-0812">Transmembrane</keyword>
<sequence length="108" mass="12198">MLPLVGFVPTTTCYSLIKGILISTCMPCLFLFVDFLGDFLVVTISLEQNFLLCSRTLHPFPFPFQVMPGYKNSINKGYQVENQDLILKIPEQNGVEDSIQVNNDDCDM</sequence>
<keyword evidence="1" id="KW-1133">Transmembrane helix</keyword>
<evidence type="ECO:0000313" key="2">
    <source>
        <dbReference type="EMBL" id="KAK7292029.1"/>
    </source>
</evidence>